<dbReference type="PANTHER" id="PTHR43968">
    <property type="match status" value="1"/>
</dbReference>
<evidence type="ECO:0000313" key="5">
    <source>
        <dbReference type="Proteomes" id="UP000689129"/>
    </source>
</evidence>
<dbReference type="Proteomes" id="UP000689129">
    <property type="component" value="Unassembled WGS sequence"/>
</dbReference>
<name>A0A8I3A3P9_VERLO</name>
<dbReference type="InterPro" id="IPR050983">
    <property type="entry name" value="GST_Omega/HSP26"/>
</dbReference>
<organism evidence="4 5">
    <name type="scientific">Verticillium longisporum</name>
    <name type="common">Verticillium dahliae var. longisporum</name>
    <dbReference type="NCBI Taxonomy" id="100787"/>
    <lineage>
        <taxon>Eukaryota</taxon>
        <taxon>Fungi</taxon>
        <taxon>Dikarya</taxon>
        <taxon>Ascomycota</taxon>
        <taxon>Pezizomycotina</taxon>
        <taxon>Sordariomycetes</taxon>
        <taxon>Hypocreomycetidae</taxon>
        <taxon>Glomerellales</taxon>
        <taxon>Plectosphaerellaceae</taxon>
        <taxon>Verticillium</taxon>
    </lineage>
</organism>
<reference evidence="4" key="1">
    <citation type="journal article" date="2021" name="Mol. Plant Pathol.">
        <title>A 20-kb lineage-specific genomic region tames virulence in pathogenic amphidiploid Verticillium longisporum.</title>
        <authorList>
            <person name="Harting R."/>
            <person name="Starke J."/>
            <person name="Kusch H."/>
            <person name="Poggeler S."/>
            <person name="Maurus I."/>
            <person name="Schluter R."/>
            <person name="Landesfeind M."/>
            <person name="Bulla I."/>
            <person name="Nowrousian M."/>
            <person name="de Jonge R."/>
            <person name="Stahlhut G."/>
            <person name="Hoff K.J."/>
            <person name="Asshauer K.P."/>
            <person name="Thurmer A."/>
            <person name="Stanke M."/>
            <person name="Daniel R."/>
            <person name="Morgenstern B."/>
            <person name="Thomma B.P.H.J."/>
            <person name="Kronstad J.W."/>
            <person name="Braus-Stromeyer S.A."/>
            <person name="Braus G.H."/>
        </authorList>
    </citation>
    <scope>NUCLEOTIDE SEQUENCE</scope>
    <source>
        <strain evidence="4">Vl32</strain>
    </source>
</reference>
<dbReference type="InterPro" id="IPR040079">
    <property type="entry name" value="Glutathione_S-Trfase"/>
</dbReference>
<feature type="domain" description="GST N-terminal" evidence="3">
    <location>
        <begin position="266"/>
        <end position="346"/>
    </location>
</feature>
<protein>
    <submittedName>
        <fullName evidence="4">Pyrimidodiazepine synthase like protein</fullName>
    </submittedName>
</protein>
<dbReference type="SFLD" id="SFLDG00358">
    <property type="entry name" value="Main_(cytGST)"/>
    <property type="match status" value="1"/>
</dbReference>
<evidence type="ECO:0000259" key="3">
    <source>
        <dbReference type="PROSITE" id="PS50404"/>
    </source>
</evidence>
<dbReference type="GO" id="GO:0005737">
    <property type="term" value="C:cytoplasm"/>
    <property type="evidence" value="ECO:0007669"/>
    <property type="project" value="TreeGrafter"/>
</dbReference>
<accession>A0A8I3A3P9</accession>
<dbReference type="InterPro" id="IPR004045">
    <property type="entry name" value="Glutathione_S-Trfase_N"/>
</dbReference>
<sequence>MTQGKPFTQHRDKRFRCRPQRANHLISKPCHPPSALNLTLVSRQPGFLLPYQAMYRHRAHSPKTLQPMFWILLSCKNGDSAYNVYSHRSSQKYKRKPFVSHYYDCRLKGRPPGTPKSDDPNKKKRKRAVRELNQCDVKIKITEYFPGATLHDLDDGTYTPVNIPQSALSSGSDRRFRVLPADANDVPTDVGRDGQKFYTLQRVNGHLSGSGIAGPHRHTLARSDEVKKNSVLRFLAKQEQAAKKIQTSRKASEAAAATIRKHSKDYDTKFFAACYCPFAQRVWIALEAKKLPYQYVEVDPYRTPLPRQLLEANPRGTVPAIKQGDWACSGSTVILEYLEDADPANSLFPPDAHLKANCRVWIDHINTMIVPSFFKVLRNNWCLLQTSR</sequence>
<dbReference type="OrthoDB" id="4951845at2759"/>
<evidence type="ECO:0000313" key="4">
    <source>
        <dbReference type="EMBL" id="KAG7143534.1"/>
    </source>
</evidence>
<dbReference type="PANTHER" id="PTHR43968:SF6">
    <property type="entry name" value="GLUTATHIONE S-TRANSFERASE OMEGA"/>
    <property type="match status" value="1"/>
</dbReference>
<evidence type="ECO:0000256" key="1">
    <source>
        <dbReference type="ARBA" id="ARBA00007409"/>
    </source>
</evidence>
<dbReference type="CDD" id="cd00570">
    <property type="entry name" value="GST_N_family"/>
    <property type="match status" value="1"/>
</dbReference>
<dbReference type="AlphaFoldDB" id="A0A8I3A3P9"/>
<comment type="similarity">
    <text evidence="1">Belongs to the GST superfamily.</text>
</comment>
<evidence type="ECO:0000256" key="2">
    <source>
        <dbReference type="SAM" id="MobiDB-lite"/>
    </source>
</evidence>
<proteinExistence type="inferred from homology"/>
<dbReference type="PROSITE" id="PS50404">
    <property type="entry name" value="GST_NTER"/>
    <property type="match status" value="1"/>
</dbReference>
<dbReference type="EMBL" id="JAEMWZ010000005">
    <property type="protein sequence ID" value="KAG7143534.1"/>
    <property type="molecule type" value="Genomic_DNA"/>
</dbReference>
<feature type="region of interest" description="Disordered" evidence="2">
    <location>
        <begin position="106"/>
        <end position="128"/>
    </location>
</feature>
<dbReference type="Pfam" id="PF13417">
    <property type="entry name" value="GST_N_3"/>
    <property type="match status" value="1"/>
</dbReference>
<gene>
    <name evidence="4" type="ORF">HYQ45_000326</name>
</gene>
<comment type="caution">
    <text evidence="4">The sequence shown here is derived from an EMBL/GenBank/DDBJ whole genome shotgun (WGS) entry which is preliminary data.</text>
</comment>
<dbReference type="SFLD" id="SFLDS00019">
    <property type="entry name" value="Glutathione_Transferase_(cytos"/>
    <property type="match status" value="1"/>
</dbReference>